<reference evidence="2 3" key="1">
    <citation type="submission" date="2017-07" db="EMBL/GenBank/DDBJ databases">
        <title>Draft sequence of Rhodococcus enclensis 23b-28.</title>
        <authorList>
            <person name="Besaury L."/>
            <person name="Sancelme M."/>
            <person name="Amato P."/>
            <person name="Lallement A."/>
            <person name="Delort A.-M."/>
        </authorList>
    </citation>
    <scope>NUCLEOTIDE SEQUENCE [LARGE SCALE GENOMIC DNA]</scope>
    <source>
        <strain evidence="2 3">23b-28</strain>
    </source>
</reference>
<evidence type="ECO:0000313" key="3">
    <source>
        <dbReference type="Proteomes" id="UP000230886"/>
    </source>
</evidence>
<organism evidence="2 3">
    <name type="scientific">Rhodococcus qingshengii</name>
    <dbReference type="NCBI Taxonomy" id="334542"/>
    <lineage>
        <taxon>Bacteria</taxon>
        <taxon>Bacillati</taxon>
        <taxon>Actinomycetota</taxon>
        <taxon>Actinomycetes</taxon>
        <taxon>Mycobacteriales</taxon>
        <taxon>Nocardiaceae</taxon>
        <taxon>Rhodococcus</taxon>
        <taxon>Rhodococcus erythropolis group</taxon>
    </lineage>
</organism>
<dbReference type="Proteomes" id="UP000230886">
    <property type="component" value="Unassembled WGS sequence"/>
</dbReference>
<feature type="region of interest" description="Disordered" evidence="1">
    <location>
        <begin position="57"/>
        <end position="88"/>
    </location>
</feature>
<proteinExistence type="predicted"/>
<comment type="caution">
    <text evidence="2">The sequence shown here is derived from an EMBL/GenBank/DDBJ whole genome shotgun (WGS) entry which is preliminary data.</text>
</comment>
<evidence type="ECO:0000313" key="2">
    <source>
        <dbReference type="EMBL" id="PCK24371.1"/>
    </source>
</evidence>
<protein>
    <submittedName>
        <fullName evidence="2">Uncharacterized protein</fullName>
    </submittedName>
</protein>
<gene>
    <name evidence="2" type="ORF">CHR55_26135</name>
</gene>
<evidence type="ECO:0000256" key="1">
    <source>
        <dbReference type="SAM" id="MobiDB-lite"/>
    </source>
</evidence>
<dbReference type="AlphaFoldDB" id="A0A2A5J5W3"/>
<name>A0A2A5J5W3_RHOSG</name>
<accession>A0A2A5J5W3</accession>
<dbReference type="EMBL" id="NOVD01000031">
    <property type="protein sequence ID" value="PCK24371.1"/>
    <property type="molecule type" value="Genomic_DNA"/>
</dbReference>
<sequence>MKRIIAVVVTLGVLWGVGTWFGDGQLMFSPSWFQATNQKVSGFVNKSEDTVRDKLPEPNFTVELPTPSPSHGFAPRESEGVGPSVVPS</sequence>